<dbReference type="InterPro" id="IPR002938">
    <property type="entry name" value="FAD-bd"/>
</dbReference>
<name>A0ABT1LQW3_9MICC</name>
<comment type="caution">
    <text evidence="4">The sequence shown here is derived from an EMBL/GenBank/DDBJ whole genome shotgun (WGS) entry which is preliminary data.</text>
</comment>
<dbReference type="PRINTS" id="PR00420">
    <property type="entry name" value="RNGMNOXGNASE"/>
</dbReference>
<evidence type="ECO:0000313" key="5">
    <source>
        <dbReference type="Proteomes" id="UP001524318"/>
    </source>
</evidence>
<dbReference type="PANTHER" id="PTHR13789">
    <property type="entry name" value="MONOOXYGENASE"/>
    <property type="match status" value="1"/>
</dbReference>
<dbReference type="InterPro" id="IPR050493">
    <property type="entry name" value="FAD-dep_Monooxygenase_BioMet"/>
</dbReference>
<evidence type="ECO:0000259" key="3">
    <source>
        <dbReference type="Pfam" id="PF01494"/>
    </source>
</evidence>
<evidence type="ECO:0000313" key="4">
    <source>
        <dbReference type="EMBL" id="MCP9000843.1"/>
    </source>
</evidence>
<feature type="domain" description="FAD-binding" evidence="3">
    <location>
        <begin position="5"/>
        <end position="311"/>
    </location>
</feature>
<sequence>MGHSAVIIGAGIGGLSTARALKRHGWSVTVLEQAAALPTSGTMLGMWPAAVKALDGIGVDDSRRGAGWAHIAAGAGTRLWTPAGRTLLTAPGGADVHLVSRPALLAALARDIEVSFNTQVIEAEQLDDAELVVGADGTFSRTRQRMFGDRFRARSLGAVAWRGTVKGAVAEYGETWAPGALFGITPAGPDATNWYACIRSDRTFDGPHLPRVVNHFGSWHRGVRELIGRIEENAVLHHGLFETPTLHSFVTGNTALVGDAAHAMAPFLGRGACEAIVDGTTLGRVMAQASAVDAGLAAFNKERRARAQRLVLASRLMGQFAMMDTGSGIRNAAVVTVGRLVKPRPRQDPKLPRR</sequence>
<dbReference type="Proteomes" id="UP001524318">
    <property type="component" value="Unassembled WGS sequence"/>
</dbReference>
<proteinExistence type="predicted"/>
<protein>
    <submittedName>
        <fullName evidence="4">FAD-dependent oxidoreductase</fullName>
    </submittedName>
</protein>
<dbReference type="RefSeq" id="WP_254751175.1">
    <property type="nucleotide sequence ID" value="NZ_JANCLV010000009.1"/>
</dbReference>
<reference evidence="4 5" key="1">
    <citation type="submission" date="2022-06" db="EMBL/GenBank/DDBJ databases">
        <title>Pseudarthrobacter sp. strain RMG13 Genome sequencing and assembly.</title>
        <authorList>
            <person name="Kim I."/>
        </authorList>
    </citation>
    <scope>NUCLEOTIDE SEQUENCE [LARGE SCALE GENOMIC DNA]</scope>
    <source>
        <strain evidence="4 5">RMG13</strain>
    </source>
</reference>
<dbReference type="Pfam" id="PF01494">
    <property type="entry name" value="FAD_binding_3"/>
    <property type="match status" value="1"/>
</dbReference>
<keyword evidence="1" id="KW-0560">Oxidoreductase</keyword>
<keyword evidence="2" id="KW-0503">Monooxygenase</keyword>
<evidence type="ECO:0000256" key="1">
    <source>
        <dbReference type="ARBA" id="ARBA00023002"/>
    </source>
</evidence>
<dbReference type="EMBL" id="JANCLV010000009">
    <property type="protein sequence ID" value="MCP9000843.1"/>
    <property type="molecule type" value="Genomic_DNA"/>
</dbReference>
<dbReference type="PANTHER" id="PTHR13789:SF309">
    <property type="entry name" value="PUTATIVE (AFU_ORTHOLOGUE AFUA_6G14510)-RELATED"/>
    <property type="match status" value="1"/>
</dbReference>
<organism evidence="4 5">
    <name type="scientific">Pseudarthrobacter humi</name>
    <dbReference type="NCBI Taxonomy" id="2952523"/>
    <lineage>
        <taxon>Bacteria</taxon>
        <taxon>Bacillati</taxon>
        <taxon>Actinomycetota</taxon>
        <taxon>Actinomycetes</taxon>
        <taxon>Micrococcales</taxon>
        <taxon>Micrococcaceae</taxon>
        <taxon>Pseudarthrobacter</taxon>
    </lineage>
</organism>
<dbReference type="Gene3D" id="3.50.50.60">
    <property type="entry name" value="FAD/NAD(P)-binding domain"/>
    <property type="match status" value="1"/>
</dbReference>
<evidence type="ECO:0000256" key="2">
    <source>
        <dbReference type="ARBA" id="ARBA00023033"/>
    </source>
</evidence>
<gene>
    <name evidence="4" type="ORF">NFC73_14075</name>
</gene>
<keyword evidence="5" id="KW-1185">Reference proteome</keyword>
<dbReference type="InterPro" id="IPR036188">
    <property type="entry name" value="FAD/NAD-bd_sf"/>
</dbReference>
<dbReference type="SUPFAM" id="SSF51905">
    <property type="entry name" value="FAD/NAD(P)-binding domain"/>
    <property type="match status" value="1"/>
</dbReference>
<accession>A0ABT1LQW3</accession>